<dbReference type="RefSeq" id="NP_818407.1">
    <property type="nucleotide sequence ID" value="NC_004688.1"/>
</dbReference>
<reference evidence="2 3" key="1">
    <citation type="journal article" date="2003" name="Cell">
        <title>Origins of highly mosaic mycobacteriophage genomes.</title>
        <authorList>
            <person name="Pedulla M.L."/>
            <person name="Ford M.E."/>
            <person name="Houtz J.M."/>
            <person name="Karthikeyan T."/>
            <person name="Wadsworth C."/>
            <person name="Lewis J.A."/>
            <person name="Jacobs-Sera D."/>
            <person name="Falbo J."/>
            <person name="Gross J."/>
            <person name="Pannunzio N.R."/>
            <person name="Brucker W."/>
            <person name="Kumar V."/>
            <person name="Kandasamy J."/>
            <person name="Keenan L."/>
            <person name="Bardarov S."/>
            <person name="Kriakov J."/>
            <person name="Lawrence J.G."/>
            <person name="Jacobs W.R. Jr."/>
            <person name="Hendrix R.W."/>
            <person name="Hatfull G.F."/>
        </authorList>
    </citation>
    <scope>NUCLEOTIDE SEQUENCE</scope>
</reference>
<organism evidence="2 3">
    <name type="scientific">Mycobacterium phage Omega</name>
    <name type="common">Mycobacteriophage Omega</name>
    <dbReference type="NCBI Taxonomy" id="2907835"/>
    <lineage>
        <taxon>Viruses</taxon>
        <taxon>Duplodnaviria</taxon>
        <taxon>Heunggongvirae</taxon>
        <taxon>Uroviricota</taxon>
        <taxon>Caudoviricetes</taxon>
        <taxon>Omegavirus</taxon>
        <taxon>Omegavirus omega</taxon>
    </lineage>
</organism>
<dbReference type="EMBL" id="AY129338">
    <property type="protein sequence ID" value="AAN12880.1"/>
    <property type="molecule type" value="Genomic_DNA"/>
</dbReference>
<dbReference type="PROSITE" id="PS51743">
    <property type="entry name" value="ALPHAVIRUS_MT"/>
    <property type="match status" value="1"/>
</dbReference>
<keyword evidence="3" id="KW-1185">Reference proteome</keyword>
<accession>Q853S8</accession>
<proteinExistence type="predicted"/>
<dbReference type="GO" id="GO:0003723">
    <property type="term" value="F:RNA binding"/>
    <property type="evidence" value="ECO:0007669"/>
    <property type="project" value="InterPro"/>
</dbReference>
<dbReference type="GO" id="GO:0016556">
    <property type="term" value="P:mRNA modification"/>
    <property type="evidence" value="ECO:0007669"/>
    <property type="project" value="InterPro"/>
</dbReference>
<evidence type="ECO:0000313" key="2">
    <source>
        <dbReference type="EMBL" id="AAN12880.1"/>
    </source>
</evidence>
<feature type="domain" description="Alphavirus-like MT" evidence="1">
    <location>
        <begin position="4"/>
        <end position="104"/>
    </location>
</feature>
<dbReference type="GO" id="GO:0008174">
    <property type="term" value="F:mRNA methyltransferase activity"/>
    <property type="evidence" value="ECO:0007669"/>
    <property type="project" value="InterPro"/>
</dbReference>
<evidence type="ECO:0000313" key="3">
    <source>
        <dbReference type="Proteomes" id="UP000000963"/>
    </source>
</evidence>
<gene>
    <name evidence="2" type="primary">109</name>
    <name evidence="2" type="ORF">PBI_OMEGA_109</name>
</gene>
<sequence>MKDSSEPLRGSDHPNAKVDLEQILGNWRPACGLREDMPALSVCGNPATHVLNFHGGHFVHLTCIPCYLLYMEAIRQWIETSPKVECTACGEGVDALVHLKLTPL</sequence>
<dbReference type="InterPro" id="IPR002588">
    <property type="entry name" value="Alphavirus-like_MT_dom"/>
</dbReference>
<evidence type="ECO:0000259" key="1">
    <source>
        <dbReference type="PROSITE" id="PS51743"/>
    </source>
</evidence>
<dbReference type="Proteomes" id="UP000000963">
    <property type="component" value="Segment"/>
</dbReference>
<organismHost>
    <name type="scientific">Mycolicibacterium smegmatis</name>
    <name type="common">Mycobacterium smegmatis</name>
    <dbReference type="NCBI Taxonomy" id="1772"/>
</organismHost>
<dbReference type="GO" id="GO:0006396">
    <property type="term" value="P:RNA processing"/>
    <property type="evidence" value="ECO:0007669"/>
    <property type="project" value="InterPro"/>
</dbReference>
<protein>
    <recommendedName>
        <fullName evidence="1">Alphavirus-like MT domain-containing protein</fullName>
    </recommendedName>
</protein>
<dbReference type="KEGG" id="vg:1260115"/>
<name>Q853S8_BPMOM</name>